<proteinExistence type="predicted"/>
<dbReference type="GeneID" id="8155226"/>
<feature type="region of interest" description="Disordered" evidence="1">
    <location>
        <begin position="41"/>
        <end position="64"/>
    </location>
</feature>
<protein>
    <submittedName>
        <fullName evidence="2">Uncharacterized protein</fullName>
    </submittedName>
</protein>
<dbReference type="HOGENOM" id="CLU_2920654_0_0_9"/>
<reference evidence="2 3" key="1">
    <citation type="journal article" date="2009" name="PLoS ONE">
        <title>Rapid evolution of virulence and drug resistance in the emerging zoonotic pathogen Streptococcus suis.</title>
        <authorList>
            <person name="Holden M.T.G."/>
            <person name="Hauser H."/>
            <person name="Sanders M."/>
            <person name="Ngo T.H."/>
            <person name="Cherevach I."/>
            <person name="Cronin A."/>
            <person name="Goodhead I."/>
            <person name="Mungall K."/>
            <person name="Quail M.A."/>
            <person name="Price C."/>
            <person name="Rabbinowitsch E."/>
            <person name="Sharp S."/>
            <person name="Croucher N.J."/>
            <person name="Chieu T.B."/>
            <person name="Mai N.T.H."/>
            <person name="Diep T.S."/>
            <person name="Chinh N.T."/>
            <person name="Kehoe M."/>
            <person name="Leigh J.A."/>
            <person name="Ward P.N."/>
            <person name="Dowson C.G."/>
            <person name="Whatmore A.M."/>
            <person name="Chanter N."/>
            <person name="Iversen P."/>
            <person name="Gottschalk M."/>
            <person name="Slater J.D."/>
            <person name="Smith H.E."/>
            <person name="Spratt B.G."/>
            <person name="Xu J."/>
            <person name="Ye C."/>
            <person name="Bentley S."/>
            <person name="Barrell B.G."/>
            <person name="Schultsz C."/>
            <person name="Maskell D.J."/>
            <person name="Parkhill J."/>
        </authorList>
    </citation>
    <scope>NUCLEOTIDE SEQUENCE [LARGE SCALE GENOMIC DNA]</scope>
    <source>
        <strain evidence="2 3">BM407</strain>
    </source>
</reference>
<dbReference type="AlphaFoldDB" id="A0A0H3MWY0"/>
<organism evidence="2 3">
    <name type="scientific">Streptococcus suis (strain BM407)</name>
    <dbReference type="NCBI Taxonomy" id="568814"/>
    <lineage>
        <taxon>Bacteria</taxon>
        <taxon>Bacillati</taxon>
        <taxon>Bacillota</taxon>
        <taxon>Bacilli</taxon>
        <taxon>Lactobacillales</taxon>
        <taxon>Streptococcaceae</taxon>
        <taxon>Streptococcus</taxon>
    </lineage>
</organism>
<evidence type="ECO:0000256" key="1">
    <source>
        <dbReference type="SAM" id="MobiDB-lite"/>
    </source>
</evidence>
<dbReference type="Proteomes" id="UP000009077">
    <property type="component" value="Chromosome"/>
</dbReference>
<keyword evidence="3" id="KW-1185">Reference proteome</keyword>
<gene>
    <name evidence="2" type="ordered locus">SSUBM407_1408</name>
</gene>
<dbReference type="RefSeq" id="WP_012775261.1">
    <property type="nucleotide sequence ID" value="NC_012926.1"/>
</dbReference>
<accession>A0A0H3MWY0</accession>
<evidence type="ECO:0000313" key="2">
    <source>
        <dbReference type="EMBL" id="CAZ56265.1"/>
    </source>
</evidence>
<evidence type="ECO:0000313" key="3">
    <source>
        <dbReference type="Proteomes" id="UP000009077"/>
    </source>
</evidence>
<dbReference type="PATRIC" id="fig|568814.3.peg.1448"/>
<name>A0A0H3MWY0_STRS4</name>
<dbReference type="EMBL" id="FM252032">
    <property type="protein sequence ID" value="CAZ56265.1"/>
    <property type="molecule type" value="Genomic_DNA"/>
</dbReference>
<dbReference type="KEGG" id="ssb:SSUBM407_1408"/>
<sequence>MELLKQTNVENFRTRTDGKYKGMMEGHAQWLENLERHYFPNKSASEYDNLNAREEEREEANECS</sequence>